<evidence type="ECO:0000313" key="3">
    <source>
        <dbReference type="Proteomes" id="UP000827721"/>
    </source>
</evidence>
<dbReference type="Gene3D" id="1.25.40.20">
    <property type="entry name" value="Ankyrin repeat-containing domain"/>
    <property type="match status" value="1"/>
</dbReference>
<dbReference type="PROSITE" id="PS50088">
    <property type="entry name" value="ANK_REPEAT"/>
    <property type="match status" value="1"/>
</dbReference>
<gene>
    <name evidence="2" type="ORF">JRO89_XS09G0214900</name>
</gene>
<keyword evidence="3" id="KW-1185">Reference proteome</keyword>
<sequence>MWAFVLENNCKVELCITFIERLNCSLSNKKKKCIVDCKGTGEGQSHYLTLLKAARSGDWKSAKNFIDSNPNALTARITKVGLQTVFHVAAESCKWTIILELLEIVSPESLAVQDADGNTVLHYVAHSGSLKIAKALLKKNYNLLEIVNDKGQLPLFCSILSESKELVLYFTLETRVDDQSALLKILEILIESGYVGKNRQ</sequence>
<dbReference type="InterPro" id="IPR002110">
    <property type="entry name" value="Ankyrin_rpt"/>
</dbReference>
<dbReference type="Pfam" id="PF12796">
    <property type="entry name" value="Ank_2"/>
    <property type="match status" value="1"/>
</dbReference>
<dbReference type="SMART" id="SM00248">
    <property type="entry name" value="ANK"/>
    <property type="match status" value="2"/>
</dbReference>
<organism evidence="2 3">
    <name type="scientific">Xanthoceras sorbifolium</name>
    <dbReference type="NCBI Taxonomy" id="99658"/>
    <lineage>
        <taxon>Eukaryota</taxon>
        <taxon>Viridiplantae</taxon>
        <taxon>Streptophyta</taxon>
        <taxon>Embryophyta</taxon>
        <taxon>Tracheophyta</taxon>
        <taxon>Spermatophyta</taxon>
        <taxon>Magnoliopsida</taxon>
        <taxon>eudicotyledons</taxon>
        <taxon>Gunneridae</taxon>
        <taxon>Pentapetalae</taxon>
        <taxon>rosids</taxon>
        <taxon>malvids</taxon>
        <taxon>Sapindales</taxon>
        <taxon>Sapindaceae</taxon>
        <taxon>Xanthoceroideae</taxon>
        <taxon>Xanthoceras</taxon>
    </lineage>
</organism>
<protein>
    <recommendedName>
        <fullName evidence="4">Ankyrin repeat protein</fullName>
    </recommendedName>
</protein>
<dbReference type="PANTHER" id="PTHR24121">
    <property type="entry name" value="NO MECHANORECEPTOR POTENTIAL C, ISOFORM D-RELATED"/>
    <property type="match status" value="1"/>
</dbReference>
<proteinExistence type="predicted"/>
<dbReference type="PROSITE" id="PS50297">
    <property type="entry name" value="ANK_REP_REGION"/>
    <property type="match status" value="1"/>
</dbReference>
<evidence type="ECO:0000256" key="1">
    <source>
        <dbReference type="PROSITE-ProRule" id="PRU00023"/>
    </source>
</evidence>
<reference evidence="2 3" key="1">
    <citation type="submission" date="2021-02" db="EMBL/GenBank/DDBJ databases">
        <title>Plant Genome Project.</title>
        <authorList>
            <person name="Zhang R.-G."/>
        </authorList>
    </citation>
    <scope>NUCLEOTIDE SEQUENCE [LARGE SCALE GENOMIC DNA]</scope>
    <source>
        <tissue evidence="2">Leaves</tissue>
    </source>
</reference>
<dbReference type="EMBL" id="JAFEMO010000009">
    <property type="protein sequence ID" value="KAH7565475.1"/>
    <property type="molecule type" value="Genomic_DNA"/>
</dbReference>
<evidence type="ECO:0000313" key="2">
    <source>
        <dbReference type="EMBL" id="KAH7565475.1"/>
    </source>
</evidence>
<evidence type="ECO:0008006" key="4">
    <source>
        <dbReference type="Google" id="ProtNLM"/>
    </source>
</evidence>
<dbReference type="PANTHER" id="PTHR24121:SF21">
    <property type="entry name" value="ANKYRIN REPEAT FAMILY PROTEIN"/>
    <property type="match status" value="1"/>
</dbReference>
<name>A0ABQ8HMB2_9ROSI</name>
<dbReference type="SUPFAM" id="SSF48403">
    <property type="entry name" value="Ankyrin repeat"/>
    <property type="match status" value="1"/>
</dbReference>
<accession>A0ABQ8HMB2</accession>
<comment type="caution">
    <text evidence="2">The sequence shown here is derived from an EMBL/GenBank/DDBJ whole genome shotgun (WGS) entry which is preliminary data.</text>
</comment>
<feature type="repeat" description="ANK" evidence="1">
    <location>
        <begin position="116"/>
        <end position="143"/>
    </location>
</feature>
<dbReference type="Proteomes" id="UP000827721">
    <property type="component" value="Unassembled WGS sequence"/>
</dbReference>
<dbReference type="InterPro" id="IPR036770">
    <property type="entry name" value="Ankyrin_rpt-contain_sf"/>
</dbReference>
<keyword evidence="1" id="KW-0040">ANK repeat</keyword>